<keyword evidence="10 12" id="KW-0457">Lysine biosynthesis</keyword>
<dbReference type="Gene3D" id="3.40.50.720">
    <property type="entry name" value="NAD(P)-binding Rossmann-like Domain"/>
    <property type="match status" value="1"/>
</dbReference>
<sequence length="318" mass="35016">MKYFCSEKYISFIDKIIGIMKKIRAAVVGYGNIGRFSVEALEEAKDFEIAGIVRRQGDKDKPLELTPYEVVDDIAKLKDVDVAILATPTRSCPEYSEKIVAQGIHTVDSYDIHTGILDYRTAQMEHCKKAGKVSIIAAGWDPGSDSVVRVLLEGLAPKGLSYTNFGPGMSMGHSVCVRSKKGVKEALSVTIPLGEGIHRRMVYVELEEGATIEEVTKLIKADPYFASDETHVFAVSNVDDVKDMGHGVHMVRKGVSGKTQNQRFEFNMSINNPALTAQILVNCARAAMRLEPGCYTMPEIPVIDYLPQSREEVIGTLV</sequence>
<evidence type="ECO:0000313" key="17">
    <source>
        <dbReference type="Proteomes" id="UP000016016"/>
    </source>
</evidence>
<evidence type="ECO:0000256" key="8">
    <source>
        <dbReference type="ARBA" id="ARBA00022915"/>
    </source>
</evidence>
<dbReference type="SUPFAM" id="SSF55347">
    <property type="entry name" value="Glyceraldehyde-3-phosphate dehydrogenase-like, C-terminal domain"/>
    <property type="match status" value="1"/>
</dbReference>
<dbReference type="Proteomes" id="UP000016016">
    <property type="component" value="Unassembled WGS sequence"/>
</dbReference>
<dbReference type="PIRSF" id="PIRSF025648">
    <property type="entry name" value="DDH"/>
    <property type="match status" value="1"/>
</dbReference>
<gene>
    <name evidence="16" type="ORF">HMPREF9018_0067</name>
</gene>
<name>E1GY46_9BACT</name>
<evidence type="ECO:0000256" key="11">
    <source>
        <dbReference type="ARBA" id="ARBA00052023"/>
    </source>
</evidence>
<dbReference type="UniPathway" id="UPA00034">
    <property type="reaction ID" value="UER00026"/>
</dbReference>
<evidence type="ECO:0000259" key="15">
    <source>
        <dbReference type="Pfam" id="PF16654"/>
    </source>
</evidence>
<evidence type="ECO:0000256" key="12">
    <source>
        <dbReference type="PIRNR" id="PIRNR025648"/>
    </source>
</evidence>
<dbReference type="GO" id="GO:0047850">
    <property type="term" value="F:diaminopimelate dehydrogenase activity"/>
    <property type="evidence" value="ECO:0007669"/>
    <property type="project" value="UniProtKB-UniRule"/>
</dbReference>
<reference evidence="16 17" key="1">
    <citation type="submission" date="2010-09" db="EMBL/GenBank/DDBJ databases">
        <authorList>
            <person name="Harkins D.M."/>
            <person name="Madupu R."/>
            <person name="Durkin A.S."/>
            <person name="Torralba M."/>
            <person name="Methe B."/>
            <person name="Sutton G.G."/>
            <person name="Nelson K.E."/>
        </authorList>
    </citation>
    <scope>NUCLEOTIDE SEQUENCE [LARGE SCALE GENOMIC DNA]</scope>
    <source>
        <strain evidence="16 17">CRIS 21A-A</strain>
    </source>
</reference>
<feature type="domain" description="Meso-diaminopimelate D-dehydrogenase C-terminal" evidence="15">
    <location>
        <begin position="139"/>
        <end position="197"/>
    </location>
</feature>
<dbReference type="GO" id="GO:0019877">
    <property type="term" value="P:diaminopimelate biosynthetic process"/>
    <property type="evidence" value="ECO:0007669"/>
    <property type="project" value="UniProtKB-UniRule"/>
</dbReference>
<dbReference type="Gene3D" id="3.30.360.10">
    <property type="entry name" value="Dihydrodipicolinate Reductase, domain 2"/>
    <property type="match status" value="1"/>
</dbReference>
<keyword evidence="8 12" id="KW-0220">Diaminopimelate biosynthesis</keyword>
<comment type="similarity">
    <text evidence="2 12">Belongs to the diaminopimelate dehydrogenase family.</text>
</comment>
<dbReference type="InterPro" id="IPR032094">
    <property type="entry name" value="Meso-DAP_DH_C"/>
</dbReference>
<evidence type="ECO:0000256" key="2">
    <source>
        <dbReference type="ARBA" id="ARBA00007442"/>
    </source>
</evidence>
<dbReference type="PANTHER" id="PTHR31873">
    <property type="entry name" value="L-ASPARTATE DEHYDROGENASE-RELATED"/>
    <property type="match status" value="1"/>
</dbReference>
<evidence type="ECO:0000256" key="4">
    <source>
        <dbReference type="ARBA" id="ARBA00012080"/>
    </source>
</evidence>
<feature type="binding site" evidence="13">
    <location>
        <begin position="109"/>
        <end position="111"/>
    </location>
    <ligand>
        <name>NADP(+)</name>
        <dbReference type="ChEBI" id="CHEBI:58349"/>
    </ligand>
</feature>
<feature type="binding site" evidence="13">
    <location>
        <begin position="138"/>
        <end position="142"/>
    </location>
    <ligand>
        <name>NADP(+)</name>
        <dbReference type="ChEBI" id="CHEBI:58349"/>
    </ligand>
</feature>
<dbReference type="PANTHER" id="PTHR31873:SF6">
    <property type="entry name" value="ASPARTATE DEHYDROGENASE DOMAIN-CONTAINING PROTEIN"/>
    <property type="match status" value="1"/>
</dbReference>
<feature type="binding site" evidence="13">
    <location>
        <position position="190"/>
    </location>
    <ligand>
        <name>substrate</name>
    </ligand>
</feature>
<feature type="domain" description="Gfo/Idh/MocA-like oxidoreductase N-terminal" evidence="14">
    <location>
        <begin position="23"/>
        <end position="106"/>
    </location>
</feature>
<dbReference type="InterPro" id="IPR000683">
    <property type="entry name" value="Gfo/Idh/MocA-like_OxRdtase_N"/>
</dbReference>
<feature type="binding site" evidence="13">
    <location>
        <position position="200"/>
    </location>
    <ligand>
        <name>substrate</name>
    </ligand>
</feature>
<evidence type="ECO:0000313" key="16">
    <source>
        <dbReference type="EMBL" id="EFN90412.1"/>
    </source>
</evidence>
<keyword evidence="9 12" id="KW-0560">Oxidoreductase</keyword>
<organism evidence="16 17">
    <name type="scientific">Prevotella amnii CRIS 21A-A</name>
    <dbReference type="NCBI Taxonomy" id="679191"/>
    <lineage>
        <taxon>Bacteria</taxon>
        <taxon>Pseudomonadati</taxon>
        <taxon>Bacteroidota</taxon>
        <taxon>Bacteroidia</taxon>
        <taxon>Bacteroidales</taxon>
        <taxon>Prevotellaceae</taxon>
        <taxon>Prevotella</taxon>
    </lineage>
</organism>
<dbReference type="SUPFAM" id="SSF51735">
    <property type="entry name" value="NAD(P)-binding Rossmann-fold domains"/>
    <property type="match status" value="1"/>
</dbReference>
<dbReference type="EC" id="1.4.1.16" evidence="4 12"/>
<evidence type="ECO:0000256" key="9">
    <source>
        <dbReference type="ARBA" id="ARBA00023002"/>
    </source>
</evidence>
<evidence type="ECO:0000256" key="13">
    <source>
        <dbReference type="PIRSR" id="PIRSR025648-1"/>
    </source>
</evidence>
<dbReference type="InterPro" id="IPR010190">
    <property type="entry name" value="Diaminopimelate_DH_Ddh"/>
</dbReference>
<comment type="caution">
    <text evidence="16">The sequence shown here is derived from an EMBL/GenBank/DDBJ whole genome shotgun (WGS) entry which is preliminary data.</text>
</comment>
<keyword evidence="7 12" id="KW-0521">NADP</keyword>
<dbReference type="AlphaFoldDB" id="E1GY46"/>
<dbReference type="EMBL" id="ADFQ01000100">
    <property type="protein sequence ID" value="EFN90412.1"/>
    <property type="molecule type" value="Genomic_DNA"/>
</dbReference>
<feature type="binding site" evidence="13">
    <location>
        <position position="272"/>
    </location>
    <ligand>
        <name>substrate</name>
    </ligand>
</feature>
<evidence type="ECO:0000256" key="6">
    <source>
        <dbReference type="ARBA" id="ARBA00022605"/>
    </source>
</evidence>
<accession>E1GY46</accession>
<evidence type="ECO:0000256" key="1">
    <source>
        <dbReference type="ARBA" id="ARBA00004896"/>
    </source>
</evidence>
<feature type="binding site" evidence="13">
    <location>
        <begin position="30"/>
        <end position="33"/>
    </location>
    <ligand>
        <name>NADP(+)</name>
        <dbReference type="ChEBI" id="CHEBI:58349"/>
    </ligand>
</feature>
<keyword evidence="13" id="KW-0547">Nucleotide-binding</keyword>
<dbReference type="eggNOG" id="COG0673">
    <property type="taxonomic scope" value="Bacteria"/>
</dbReference>
<comment type="function">
    <text evidence="12">Catalyzes the reversible NADPH-dependent reductive amination of L-2-amino-6-oxopimelate, the acyclic form of L-tetrahydrodipicolinate, to generate the meso compound, D,L-2,6-diaminopimelate.</text>
</comment>
<evidence type="ECO:0000256" key="7">
    <source>
        <dbReference type="ARBA" id="ARBA00022857"/>
    </source>
</evidence>
<evidence type="ECO:0000256" key="5">
    <source>
        <dbReference type="ARBA" id="ARBA00021654"/>
    </source>
</evidence>
<dbReference type="InterPro" id="IPR036291">
    <property type="entry name" value="NAD(P)-bd_dom_sf"/>
</dbReference>
<keyword evidence="6 12" id="KW-0028">Amino-acid biosynthesis</keyword>
<comment type="pathway">
    <text evidence="1 12">Amino-acid biosynthesis; L-lysine biosynthesis via DAP pathway; DL-2,6-diaminopimelate from (S)-tetrahydrodipicolinate: step 1/1.</text>
</comment>
<dbReference type="NCBIfam" id="TIGR01921">
    <property type="entry name" value="DAP-DH"/>
    <property type="match status" value="1"/>
</dbReference>
<evidence type="ECO:0000259" key="14">
    <source>
        <dbReference type="Pfam" id="PF01408"/>
    </source>
</evidence>
<dbReference type="Pfam" id="PF01408">
    <property type="entry name" value="GFO_IDH_MocA"/>
    <property type="match status" value="1"/>
</dbReference>
<dbReference type="Pfam" id="PF16654">
    <property type="entry name" value="DAPDH_C"/>
    <property type="match status" value="1"/>
</dbReference>
<comment type="catalytic activity">
    <reaction evidence="11 12">
        <text>meso-2,6-diaminopimelate + NADP(+) + H2O = (S)-2-amino-6-oxoheptanedioate + NH4(+) + NADPH + H(+)</text>
        <dbReference type="Rhea" id="RHEA:13561"/>
        <dbReference type="ChEBI" id="CHEBI:15377"/>
        <dbReference type="ChEBI" id="CHEBI:15378"/>
        <dbReference type="ChEBI" id="CHEBI:28938"/>
        <dbReference type="ChEBI" id="CHEBI:57783"/>
        <dbReference type="ChEBI" id="CHEBI:57791"/>
        <dbReference type="ChEBI" id="CHEBI:58349"/>
        <dbReference type="ChEBI" id="CHEBI:58556"/>
        <dbReference type="EC" id="1.4.1.16"/>
    </reaction>
</comment>
<feature type="binding site" evidence="13">
    <location>
        <position position="246"/>
    </location>
    <ligand>
        <name>substrate</name>
    </ligand>
</feature>
<dbReference type="GO" id="GO:0000166">
    <property type="term" value="F:nucleotide binding"/>
    <property type="evidence" value="ECO:0007669"/>
    <property type="project" value="UniProtKB-KW"/>
</dbReference>
<proteinExistence type="inferred from homology"/>
<dbReference type="CDD" id="cd02270">
    <property type="entry name" value="meso-DAPDH_N"/>
    <property type="match status" value="1"/>
</dbReference>
<comment type="subunit">
    <text evidence="3 12">Homodimer.</text>
</comment>
<protein>
    <recommendedName>
        <fullName evidence="5 12">Meso-diaminopimelate D-dehydrogenase</fullName>
        <shortName evidence="12">DAPDH</shortName>
        <shortName evidence="12">Meso-DAP dehydrogenase</shortName>
        <ecNumber evidence="4 12">1.4.1.16</ecNumber>
    </recommendedName>
</protein>
<evidence type="ECO:0000256" key="10">
    <source>
        <dbReference type="ARBA" id="ARBA00023154"/>
    </source>
</evidence>
<dbReference type="GO" id="GO:0009089">
    <property type="term" value="P:lysine biosynthetic process via diaminopimelate"/>
    <property type="evidence" value="ECO:0007669"/>
    <property type="project" value="UniProtKB-UniRule"/>
</dbReference>
<evidence type="ECO:0000256" key="3">
    <source>
        <dbReference type="ARBA" id="ARBA00011738"/>
    </source>
</evidence>